<accession>A0A1C7N5C1</accession>
<gene>
    <name evidence="1" type="ORF">A0J61_07627</name>
</gene>
<dbReference type="AlphaFoldDB" id="A0A1C7N5C1"/>
<evidence type="ECO:0000313" key="2">
    <source>
        <dbReference type="Proteomes" id="UP000093000"/>
    </source>
</evidence>
<keyword evidence="2" id="KW-1185">Reference proteome</keyword>
<reference evidence="1 2" key="1">
    <citation type="submission" date="2016-03" db="EMBL/GenBank/DDBJ databases">
        <title>Choanephora cucurbitarum.</title>
        <authorList>
            <person name="Min B."/>
            <person name="Park H."/>
            <person name="Park J.-H."/>
            <person name="Shin H.-D."/>
            <person name="Choi I.-G."/>
        </authorList>
    </citation>
    <scope>NUCLEOTIDE SEQUENCE [LARGE SCALE GENOMIC DNA]</scope>
    <source>
        <strain evidence="1 2">KUS-F28377</strain>
    </source>
</reference>
<sequence length="111" mass="11942">MSSSYLALSLLEGTGSITLAAPVMSLTLEEMSVVGLLNESPCTLSRGLSTSFLSLQGVRSGIGFMSKNTASFERRSVTFENTIIVQDESRFDATRLMSCDVDEVTQATALY</sequence>
<dbReference type="InParanoid" id="A0A1C7N5C1"/>
<organism evidence="1 2">
    <name type="scientific">Choanephora cucurbitarum</name>
    <dbReference type="NCBI Taxonomy" id="101091"/>
    <lineage>
        <taxon>Eukaryota</taxon>
        <taxon>Fungi</taxon>
        <taxon>Fungi incertae sedis</taxon>
        <taxon>Mucoromycota</taxon>
        <taxon>Mucoromycotina</taxon>
        <taxon>Mucoromycetes</taxon>
        <taxon>Mucorales</taxon>
        <taxon>Mucorineae</taxon>
        <taxon>Choanephoraceae</taxon>
        <taxon>Choanephoroideae</taxon>
        <taxon>Choanephora</taxon>
    </lineage>
</organism>
<dbReference type="EMBL" id="LUGH01000525">
    <property type="protein sequence ID" value="OBZ84322.1"/>
    <property type="molecule type" value="Genomic_DNA"/>
</dbReference>
<protein>
    <submittedName>
        <fullName evidence="1">Uncharacterized protein</fullName>
    </submittedName>
</protein>
<proteinExistence type="predicted"/>
<comment type="caution">
    <text evidence="1">The sequence shown here is derived from an EMBL/GenBank/DDBJ whole genome shotgun (WGS) entry which is preliminary data.</text>
</comment>
<dbReference type="Proteomes" id="UP000093000">
    <property type="component" value="Unassembled WGS sequence"/>
</dbReference>
<evidence type="ECO:0000313" key="1">
    <source>
        <dbReference type="EMBL" id="OBZ84322.1"/>
    </source>
</evidence>
<name>A0A1C7N5C1_9FUNG</name>